<evidence type="ECO:0000259" key="6">
    <source>
        <dbReference type="PROSITE" id="PS50178"/>
    </source>
</evidence>
<dbReference type="STRING" id="230819.A0A5C3KGK5"/>
<dbReference type="EMBL" id="ML210378">
    <property type="protein sequence ID" value="TFK18803.1"/>
    <property type="molecule type" value="Genomic_DNA"/>
</dbReference>
<evidence type="ECO:0000256" key="1">
    <source>
        <dbReference type="ARBA" id="ARBA00022723"/>
    </source>
</evidence>
<dbReference type="InterPro" id="IPR011011">
    <property type="entry name" value="Znf_FYVE_PHD"/>
</dbReference>
<evidence type="ECO:0000256" key="4">
    <source>
        <dbReference type="PROSITE-ProRule" id="PRU00091"/>
    </source>
</evidence>
<dbReference type="PANTHER" id="PTHR23164">
    <property type="entry name" value="EARLY ENDOSOME ANTIGEN 1"/>
    <property type="match status" value="1"/>
</dbReference>
<keyword evidence="8" id="KW-1185">Reference proteome</keyword>
<dbReference type="AlphaFoldDB" id="A0A5C3KGK5"/>
<reference evidence="7 8" key="1">
    <citation type="journal article" date="2019" name="Nat. Ecol. Evol.">
        <title>Megaphylogeny resolves global patterns of mushroom evolution.</title>
        <authorList>
            <person name="Varga T."/>
            <person name="Krizsan K."/>
            <person name="Foldi C."/>
            <person name="Dima B."/>
            <person name="Sanchez-Garcia M."/>
            <person name="Sanchez-Ramirez S."/>
            <person name="Szollosi G.J."/>
            <person name="Szarkandi J.G."/>
            <person name="Papp V."/>
            <person name="Albert L."/>
            <person name="Andreopoulos W."/>
            <person name="Angelini C."/>
            <person name="Antonin V."/>
            <person name="Barry K.W."/>
            <person name="Bougher N.L."/>
            <person name="Buchanan P."/>
            <person name="Buyck B."/>
            <person name="Bense V."/>
            <person name="Catcheside P."/>
            <person name="Chovatia M."/>
            <person name="Cooper J."/>
            <person name="Damon W."/>
            <person name="Desjardin D."/>
            <person name="Finy P."/>
            <person name="Geml J."/>
            <person name="Haridas S."/>
            <person name="Hughes K."/>
            <person name="Justo A."/>
            <person name="Karasinski D."/>
            <person name="Kautmanova I."/>
            <person name="Kiss B."/>
            <person name="Kocsube S."/>
            <person name="Kotiranta H."/>
            <person name="LaButti K.M."/>
            <person name="Lechner B.E."/>
            <person name="Liimatainen K."/>
            <person name="Lipzen A."/>
            <person name="Lukacs Z."/>
            <person name="Mihaltcheva S."/>
            <person name="Morgado L.N."/>
            <person name="Niskanen T."/>
            <person name="Noordeloos M.E."/>
            <person name="Ohm R.A."/>
            <person name="Ortiz-Santana B."/>
            <person name="Ovrebo C."/>
            <person name="Racz N."/>
            <person name="Riley R."/>
            <person name="Savchenko A."/>
            <person name="Shiryaev A."/>
            <person name="Soop K."/>
            <person name="Spirin V."/>
            <person name="Szebenyi C."/>
            <person name="Tomsovsky M."/>
            <person name="Tulloss R.E."/>
            <person name="Uehling J."/>
            <person name="Grigoriev I.V."/>
            <person name="Vagvolgyi C."/>
            <person name="Papp T."/>
            <person name="Martin F.M."/>
            <person name="Miettinen O."/>
            <person name="Hibbett D.S."/>
            <person name="Nagy L.G."/>
        </authorList>
    </citation>
    <scope>NUCLEOTIDE SEQUENCE [LARGE SCALE GENOMIC DNA]</scope>
    <source>
        <strain evidence="7 8">CBS 121175</strain>
    </source>
</reference>
<dbReference type="PANTHER" id="PTHR23164:SF30">
    <property type="entry name" value="EARLY ENDOSOME ANTIGEN 1"/>
    <property type="match status" value="1"/>
</dbReference>
<evidence type="ECO:0000256" key="3">
    <source>
        <dbReference type="ARBA" id="ARBA00022833"/>
    </source>
</evidence>
<organism evidence="7 8">
    <name type="scientific">Coprinopsis marcescibilis</name>
    <name type="common">Agaric fungus</name>
    <name type="synonym">Psathyrella marcescibilis</name>
    <dbReference type="NCBI Taxonomy" id="230819"/>
    <lineage>
        <taxon>Eukaryota</taxon>
        <taxon>Fungi</taxon>
        <taxon>Dikarya</taxon>
        <taxon>Basidiomycota</taxon>
        <taxon>Agaricomycotina</taxon>
        <taxon>Agaricomycetes</taxon>
        <taxon>Agaricomycetidae</taxon>
        <taxon>Agaricales</taxon>
        <taxon>Agaricineae</taxon>
        <taxon>Psathyrellaceae</taxon>
        <taxon>Coprinopsis</taxon>
    </lineage>
</organism>
<proteinExistence type="predicted"/>
<dbReference type="SUPFAM" id="SSF57903">
    <property type="entry name" value="FYVE/PHD zinc finger"/>
    <property type="match status" value="1"/>
</dbReference>
<evidence type="ECO:0000256" key="2">
    <source>
        <dbReference type="ARBA" id="ARBA00022771"/>
    </source>
</evidence>
<protein>
    <recommendedName>
        <fullName evidence="6">FYVE-type domain-containing protein</fullName>
    </recommendedName>
</protein>
<evidence type="ECO:0000256" key="5">
    <source>
        <dbReference type="SAM" id="MobiDB-lite"/>
    </source>
</evidence>
<keyword evidence="2 4" id="KW-0863">Zinc-finger</keyword>
<dbReference type="OrthoDB" id="660555at2759"/>
<evidence type="ECO:0000313" key="8">
    <source>
        <dbReference type="Proteomes" id="UP000307440"/>
    </source>
</evidence>
<keyword evidence="1" id="KW-0479">Metal-binding</keyword>
<gene>
    <name evidence="7" type="ORF">FA15DRAFT_602682</name>
</gene>
<feature type="region of interest" description="Disordered" evidence="5">
    <location>
        <begin position="165"/>
        <end position="220"/>
    </location>
</feature>
<name>A0A5C3KGK5_COPMA</name>
<feature type="domain" description="FYVE-type" evidence="6">
    <location>
        <begin position="59"/>
        <end position="131"/>
    </location>
</feature>
<dbReference type="Pfam" id="PF01363">
    <property type="entry name" value="FYVE"/>
    <property type="match status" value="1"/>
</dbReference>
<dbReference type="PROSITE" id="PS50178">
    <property type="entry name" value="ZF_FYVE"/>
    <property type="match status" value="1"/>
</dbReference>
<accession>A0A5C3KGK5</accession>
<dbReference type="Proteomes" id="UP000307440">
    <property type="component" value="Unassembled WGS sequence"/>
</dbReference>
<evidence type="ECO:0000313" key="7">
    <source>
        <dbReference type="EMBL" id="TFK18803.1"/>
    </source>
</evidence>
<dbReference type="InterPro" id="IPR013083">
    <property type="entry name" value="Znf_RING/FYVE/PHD"/>
</dbReference>
<sequence>MSSPSLTHSGISSSSSSLYDLHADLATVPERPNEHLAVLLPKHLWKPDSLATVCDNVYCRVPFGLFERRHHCRKCGGIFCAACTSRTTSLLDSANLEFVHPPRNVPISAFDSPESPVLDARVCDDCWDQVHGVRPHSRPSMKRTHSHPVSMLKIPLNLLRNGSETSLSSCSSSPNHLDAPAVSRRRRRSLRSVSSISTDSSSQCTSPGGQHRTGILRTGHLPLPPSLEKSYGELDAYPLKRSSVLCKATGGGRWEPKQSPVLDGYRLPVPGAKAAYEIEMEREEREERERSSNPIVTDGEFRYRFNSRHKPNPPRLQISCSPYALSTF</sequence>
<dbReference type="SMART" id="SM00064">
    <property type="entry name" value="FYVE"/>
    <property type="match status" value="1"/>
</dbReference>
<dbReference type="GO" id="GO:0008270">
    <property type="term" value="F:zinc ion binding"/>
    <property type="evidence" value="ECO:0007669"/>
    <property type="project" value="UniProtKB-KW"/>
</dbReference>
<dbReference type="InterPro" id="IPR000306">
    <property type="entry name" value="Znf_FYVE"/>
</dbReference>
<feature type="compositionally biased region" description="Low complexity" evidence="5">
    <location>
        <begin position="191"/>
        <end position="202"/>
    </location>
</feature>
<keyword evidence="3" id="KW-0862">Zinc</keyword>
<dbReference type="InterPro" id="IPR017455">
    <property type="entry name" value="Znf_FYVE-rel"/>
</dbReference>
<dbReference type="Gene3D" id="3.30.40.10">
    <property type="entry name" value="Zinc/RING finger domain, C3HC4 (zinc finger)"/>
    <property type="match status" value="1"/>
</dbReference>